<evidence type="ECO:0000256" key="10">
    <source>
        <dbReference type="ARBA" id="ARBA00048109"/>
    </source>
</evidence>
<dbReference type="InterPro" id="IPR009721">
    <property type="entry name" value="O-acyltransferase_WSD1_C"/>
</dbReference>
<proteinExistence type="inferred from homology"/>
<dbReference type="PANTHER" id="PTHR31650:SF1">
    <property type="entry name" value="WAX ESTER SYNTHASE_DIACYLGLYCEROL ACYLTRANSFERASE 4-RELATED"/>
    <property type="match status" value="1"/>
</dbReference>
<dbReference type="NCBIfam" id="TIGR02946">
    <property type="entry name" value="acyl_WS_DGAT"/>
    <property type="match status" value="1"/>
</dbReference>
<dbReference type="GO" id="GO:0004144">
    <property type="term" value="F:diacylglycerol O-acyltransferase activity"/>
    <property type="evidence" value="ECO:0007669"/>
    <property type="project" value="UniProtKB-EC"/>
</dbReference>
<dbReference type="AlphaFoldDB" id="A0A5S9R8P3"/>
<dbReference type="OrthoDB" id="9810950at2"/>
<evidence type="ECO:0000256" key="5">
    <source>
        <dbReference type="ARBA" id="ARBA00022516"/>
    </source>
</evidence>
<evidence type="ECO:0000256" key="3">
    <source>
        <dbReference type="ARBA" id="ARBA00009587"/>
    </source>
</evidence>
<dbReference type="Proteomes" id="UP000430146">
    <property type="component" value="Unassembled WGS sequence"/>
</dbReference>
<organism evidence="14 15">
    <name type="scientific">Mycolicibacterium vanbaalenii</name>
    <name type="common">Mycobacterium vanbaalenii</name>
    <dbReference type="NCBI Taxonomy" id="110539"/>
    <lineage>
        <taxon>Bacteria</taxon>
        <taxon>Bacillati</taxon>
        <taxon>Actinomycetota</taxon>
        <taxon>Actinomycetes</taxon>
        <taxon>Mycobacteriales</taxon>
        <taxon>Mycobacteriaceae</taxon>
        <taxon>Mycolicibacterium</taxon>
    </lineage>
</organism>
<dbReference type="UniPathway" id="UPA00282"/>
<protein>
    <recommendedName>
        <fullName evidence="4 11">Diacylglycerol O-acyltransferase</fullName>
        <ecNumber evidence="4 11">2.3.1.20</ecNumber>
    </recommendedName>
</protein>
<keyword evidence="5 11" id="KW-0444">Lipid biosynthesis</keyword>
<evidence type="ECO:0000256" key="2">
    <source>
        <dbReference type="ARBA" id="ARBA00005189"/>
    </source>
</evidence>
<dbReference type="GO" id="GO:0006071">
    <property type="term" value="P:glycerol metabolic process"/>
    <property type="evidence" value="ECO:0007669"/>
    <property type="project" value="UniProtKB-KW"/>
</dbReference>
<keyword evidence="7 11" id="KW-0319">Glycerol metabolism</keyword>
<evidence type="ECO:0000256" key="7">
    <source>
        <dbReference type="ARBA" id="ARBA00022798"/>
    </source>
</evidence>
<dbReference type="GO" id="GO:0051701">
    <property type="term" value="P:biological process involved in interaction with host"/>
    <property type="evidence" value="ECO:0007669"/>
    <property type="project" value="TreeGrafter"/>
</dbReference>
<evidence type="ECO:0000256" key="1">
    <source>
        <dbReference type="ARBA" id="ARBA00004771"/>
    </source>
</evidence>
<evidence type="ECO:0000313" key="14">
    <source>
        <dbReference type="EMBL" id="CAA0136589.1"/>
    </source>
</evidence>
<accession>A0A5S9R8P3</accession>
<comment type="catalytic activity">
    <reaction evidence="10 11">
        <text>an acyl-CoA + a 1,2-diacyl-sn-glycerol = a triacyl-sn-glycerol + CoA</text>
        <dbReference type="Rhea" id="RHEA:10868"/>
        <dbReference type="ChEBI" id="CHEBI:17815"/>
        <dbReference type="ChEBI" id="CHEBI:57287"/>
        <dbReference type="ChEBI" id="CHEBI:58342"/>
        <dbReference type="ChEBI" id="CHEBI:64615"/>
        <dbReference type="EC" id="2.3.1.20"/>
    </reaction>
</comment>
<gene>
    <name evidence="14" type="ORF">AELLOGFF_02061</name>
</gene>
<keyword evidence="8 11" id="KW-0443">Lipid metabolism</keyword>
<feature type="domain" description="O-acyltransferase WSD1-like N-terminal" evidence="12">
    <location>
        <begin position="4"/>
        <end position="265"/>
    </location>
</feature>
<dbReference type="GO" id="GO:0005886">
    <property type="term" value="C:plasma membrane"/>
    <property type="evidence" value="ECO:0007669"/>
    <property type="project" value="TreeGrafter"/>
</dbReference>
<dbReference type="RefSeq" id="WP_159235145.1">
    <property type="nucleotide sequence ID" value="NZ_CACSIP010000067.1"/>
</dbReference>
<evidence type="ECO:0000259" key="12">
    <source>
        <dbReference type="Pfam" id="PF03007"/>
    </source>
</evidence>
<dbReference type="GO" id="GO:0001666">
    <property type="term" value="P:response to hypoxia"/>
    <property type="evidence" value="ECO:0007669"/>
    <property type="project" value="TreeGrafter"/>
</dbReference>
<dbReference type="InterPro" id="IPR045034">
    <property type="entry name" value="O-acyltransferase_WSD1-like"/>
</dbReference>
<name>A0A5S9R8P3_MYCVN</name>
<comment type="pathway">
    <text evidence="1 11">Glycerolipid metabolism; triacylglycerol biosynthesis.</text>
</comment>
<reference evidence="14 15" key="1">
    <citation type="submission" date="2019-11" db="EMBL/GenBank/DDBJ databases">
        <authorList>
            <person name="Holert J."/>
        </authorList>
    </citation>
    <scope>NUCLEOTIDE SEQUENCE [LARGE SCALE GENOMIC DNA]</scope>
    <source>
        <strain evidence="14">BC8_1</strain>
    </source>
</reference>
<comment type="pathway">
    <text evidence="2">Lipid metabolism.</text>
</comment>
<evidence type="ECO:0000259" key="13">
    <source>
        <dbReference type="Pfam" id="PF06974"/>
    </source>
</evidence>
<dbReference type="GO" id="GO:0019432">
    <property type="term" value="P:triglyceride biosynthetic process"/>
    <property type="evidence" value="ECO:0007669"/>
    <property type="project" value="UniProtKB-UniPathway"/>
</dbReference>
<dbReference type="InterPro" id="IPR004255">
    <property type="entry name" value="O-acyltransferase_WSD1_N"/>
</dbReference>
<comment type="similarity">
    <text evidence="3 11">Belongs to the long-chain O-acyltransferase family.</text>
</comment>
<keyword evidence="15" id="KW-1185">Reference proteome</keyword>
<dbReference type="EC" id="2.3.1.20" evidence="4 11"/>
<evidence type="ECO:0000256" key="4">
    <source>
        <dbReference type="ARBA" id="ARBA00013244"/>
    </source>
</evidence>
<dbReference type="EMBL" id="CACSIP010000067">
    <property type="protein sequence ID" value="CAA0136589.1"/>
    <property type="molecule type" value="Genomic_DNA"/>
</dbReference>
<sequence length="460" mass="49952">MERLSGLDAMYLYLETPSQPLNVCCVLELEVAGMPGGYSFEQLRSALEPRLLATPEFRKKLADGQLNIDHPVWVESTDIDISRHLKRIAVPAPGSRVEVGEVCAHIAALPLDRDYPLWEVWAVENPSAPKLLTLVVKAHHALVDGVGGANIMAQLCSLEPDLPAPPGPAGPVPTATTLQIAASGVIGVAARSWRLTSLLPTTLQTVVRTLRRARVGHTMAAPFTAPKTVFNRPHSGRRNIAFVELSLDEVKAVKDHYGVTVNDVVMALCAGALRSFLERHHELPDTPLVAAVPVSVHGKSDRSGRNQTTWMFCRLQSPITDPVQRLHQMAEATTAAKAHSTELGPTLLQDWTQFIGQYTMGAIKRLVPHVPRPASPPFNLILSNVPGPQIPLYLARYRIEAVYPFGPILAGAGLNITAMSYNGRLSFGMISSPDLVPDLWPLADEFPVTLDELIGSITTP</sequence>
<dbReference type="GO" id="GO:0071731">
    <property type="term" value="P:response to nitric oxide"/>
    <property type="evidence" value="ECO:0007669"/>
    <property type="project" value="TreeGrafter"/>
</dbReference>
<keyword evidence="9 11" id="KW-0012">Acyltransferase</keyword>
<dbReference type="PANTHER" id="PTHR31650">
    <property type="entry name" value="O-ACYLTRANSFERASE (WSD1-LIKE) FAMILY PROTEIN"/>
    <property type="match status" value="1"/>
</dbReference>
<evidence type="ECO:0000256" key="11">
    <source>
        <dbReference type="RuleBase" id="RU361241"/>
    </source>
</evidence>
<evidence type="ECO:0000256" key="6">
    <source>
        <dbReference type="ARBA" id="ARBA00022679"/>
    </source>
</evidence>
<dbReference type="Pfam" id="PF03007">
    <property type="entry name" value="WS_DGAT_cat"/>
    <property type="match status" value="1"/>
</dbReference>
<evidence type="ECO:0000256" key="9">
    <source>
        <dbReference type="ARBA" id="ARBA00023315"/>
    </source>
</evidence>
<evidence type="ECO:0000313" key="15">
    <source>
        <dbReference type="Proteomes" id="UP000430146"/>
    </source>
</evidence>
<dbReference type="SUPFAM" id="SSF52777">
    <property type="entry name" value="CoA-dependent acyltransferases"/>
    <property type="match status" value="2"/>
</dbReference>
<feature type="domain" description="O-acyltransferase WSD1 C-terminal" evidence="13">
    <location>
        <begin position="306"/>
        <end position="453"/>
    </location>
</feature>
<dbReference type="InterPro" id="IPR014292">
    <property type="entry name" value="Acyl_transf_WS/DGAT"/>
</dbReference>
<evidence type="ECO:0000256" key="8">
    <source>
        <dbReference type="ARBA" id="ARBA00023098"/>
    </source>
</evidence>
<dbReference type="Pfam" id="PF06974">
    <property type="entry name" value="WS_DGAT_C"/>
    <property type="match status" value="1"/>
</dbReference>
<keyword evidence="6 11" id="KW-0808">Transferase</keyword>